<accession>A0ABW9XBQ4</accession>
<comment type="caution">
    <text evidence="2">The sequence shown here is derived from an EMBL/GenBank/DDBJ whole genome shotgun (WGS) entry which is preliminary data.</text>
</comment>
<keyword evidence="3" id="KW-1185">Reference proteome</keyword>
<protein>
    <submittedName>
        <fullName evidence="2">Alpha/beta fold hydrolase</fullName>
    </submittedName>
</protein>
<dbReference type="EMBL" id="JAAAPO010000002">
    <property type="protein sequence ID" value="NBC35976.1"/>
    <property type="molecule type" value="Genomic_DNA"/>
</dbReference>
<dbReference type="Pfam" id="PF00561">
    <property type="entry name" value="Abhydrolase_1"/>
    <property type="match status" value="1"/>
</dbReference>
<evidence type="ECO:0000313" key="3">
    <source>
        <dbReference type="Proteomes" id="UP000753724"/>
    </source>
</evidence>
<dbReference type="GO" id="GO:0016787">
    <property type="term" value="F:hydrolase activity"/>
    <property type="evidence" value="ECO:0007669"/>
    <property type="project" value="UniProtKB-KW"/>
</dbReference>
<dbReference type="PANTHER" id="PTHR43798:SF33">
    <property type="entry name" value="HYDROLASE, PUTATIVE (AFU_ORTHOLOGUE AFUA_2G14860)-RELATED"/>
    <property type="match status" value="1"/>
</dbReference>
<dbReference type="RefSeq" id="WP_161717254.1">
    <property type="nucleotide sequence ID" value="NZ_JAAAPO010000002.1"/>
</dbReference>
<dbReference type="Proteomes" id="UP000753724">
    <property type="component" value="Unassembled WGS sequence"/>
</dbReference>
<dbReference type="InterPro" id="IPR050266">
    <property type="entry name" value="AB_hydrolase_sf"/>
</dbReference>
<dbReference type="SUPFAM" id="SSF53474">
    <property type="entry name" value="alpha/beta-Hydrolases"/>
    <property type="match status" value="1"/>
</dbReference>
<dbReference type="PANTHER" id="PTHR43798">
    <property type="entry name" value="MONOACYLGLYCEROL LIPASE"/>
    <property type="match status" value="1"/>
</dbReference>
<name>A0ABW9XBQ4_9SPHN</name>
<dbReference type="InterPro" id="IPR029058">
    <property type="entry name" value="AB_hydrolase_fold"/>
</dbReference>
<dbReference type="Gene3D" id="3.40.50.1820">
    <property type="entry name" value="alpha/beta hydrolase"/>
    <property type="match status" value="1"/>
</dbReference>
<feature type="domain" description="AB hydrolase-1" evidence="1">
    <location>
        <begin position="40"/>
        <end position="156"/>
    </location>
</feature>
<keyword evidence="2" id="KW-0378">Hydrolase</keyword>
<sequence>MPPSPPLAHDGAPIRRAYTQCRYGHMHYREAGWDHDATHPPVVMLHQNPSSGFEFEPLIAQLGLSRRVIALDTPGHGMSDPPPAPPGIAGYAAAFADALDALEINGPVDLYGFHSGTLLAVELALARPAQVRRIALTGIPMYPQDKRAALLHDALTFPAPDAQGEVLLGLLKKLWAYVVEQRAPGIPLDRAIAHFADKSAILDRYTWVYRGVWGYDYARLSALTQPVLVLQPDEPLTPPSREAFALLRAAPGRDPADTLWRDLPDLTREIFDSAPERLSRELCDFFA</sequence>
<evidence type="ECO:0000313" key="2">
    <source>
        <dbReference type="EMBL" id="NBC35976.1"/>
    </source>
</evidence>
<evidence type="ECO:0000259" key="1">
    <source>
        <dbReference type="Pfam" id="PF00561"/>
    </source>
</evidence>
<proteinExistence type="predicted"/>
<gene>
    <name evidence="2" type="ORF">GTZ99_05335</name>
</gene>
<reference evidence="3" key="1">
    <citation type="submission" date="2020-01" db="EMBL/GenBank/DDBJ databases">
        <title>Sphingomonas sp. strain CSW-10.</title>
        <authorList>
            <person name="Chen W.-M."/>
        </authorList>
    </citation>
    <scope>NUCLEOTIDE SEQUENCE [LARGE SCALE GENOMIC DNA]</scope>
    <source>
        <strain evidence="3">FSY-8</strain>
    </source>
</reference>
<dbReference type="InterPro" id="IPR000073">
    <property type="entry name" value="AB_hydrolase_1"/>
</dbReference>
<organism evidence="2 3">
    <name type="scientific">Novosphingobium ovatum</name>
    <dbReference type="NCBI Taxonomy" id="1908523"/>
    <lineage>
        <taxon>Bacteria</taxon>
        <taxon>Pseudomonadati</taxon>
        <taxon>Pseudomonadota</taxon>
        <taxon>Alphaproteobacteria</taxon>
        <taxon>Sphingomonadales</taxon>
        <taxon>Sphingomonadaceae</taxon>
        <taxon>Novosphingobium</taxon>
    </lineage>
</organism>